<dbReference type="SUPFAM" id="SSF56112">
    <property type="entry name" value="Protein kinase-like (PK-like)"/>
    <property type="match status" value="1"/>
</dbReference>
<dbReference type="InterPro" id="IPR000719">
    <property type="entry name" value="Prot_kinase_dom"/>
</dbReference>
<dbReference type="Gene3D" id="1.10.510.10">
    <property type="entry name" value="Transferase(Phosphotransferase) domain 1"/>
    <property type="match status" value="1"/>
</dbReference>
<dbReference type="PANTHER" id="PTHR44329">
    <property type="entry name" value="SERINE/THREONINE-PROTEIN KINASE TNNI3K-RELATED"/>
    <property type="match status" value="1"/>
</dbReference>
<evidence type="ECO:0000313" key="3">
    <source>
        <dbReference type="Proteomes" id="UP000789901"/>
    </source>
</evidence>
<dbReference type="InterPro" id="IPR011009">
    <property type="entry name" value="Kinase-like_dom_sf"/>
</dbReference>
<comment type="caution">
    <text evidence="2">The sequence shown here is derived from an EMBL/GenBank/DDBJ whole genome shotgun (WGS) entry which is preliminary data.</text>
</comment>
<dbReference type="InterPro" id="IPR001245">
    <property type="entry name" value="Ser-Thr/Tyr_kinase_cat_dom"/>
</dbReference>
<proteinExistence type="predicted"/>
<gene>
    <name evidence="2" type="ORF">GMARGA_LOCUS10231</name>
</gene>
<sequence>MELIPCKECGQGIDAKICWCKPCNSKRFEDDFPNWTSNSSEIDKFIQETQKNSERPETIFEWIDYSKFTILKQIEFSKNNKAYWEDGHILSWNEKSNKWNRHGGQWVKLVTHYCEKYLTSNFLKSEYEFSKVNPPNRLVYGMTRDPATKDYAVVEKLIDICPFCGQEWMCLRWCRGCHANRFKSEFQNWTSGNEDIDSFIHDTQLTAEFPEQVLEWIPESQFMKFDEIGRGGFGTVFKAYWKQGRIQKWCTISGEWKRGDPMWVAMKSVENDDECGLLEEVKNLHQCLKVNLYSLDCYGITRHPITRKYLIVMRYAEEGDLRAFLSSNFKTYTWKNRLDRLWSLATDIRSIHEKDLVHRDLHSGNVLFGAGRRSFVADLGLTCQDGQKWLEIISGNYIPTKETNEIKRQFEQAELERQRNPYPVTPLSKLTTHTMAILTSRLLPTVSHQYSFIIGDDFC</sequence>
<dbReference type="InterPro" id="IPR051681">
    <property type="entry name" value="Ser/Thr_Kinases-Pseudokinases"/>
</dbReference>
<dbReference type="PANTHER" id="PTHR44329:SF289">
    <property type="entry name" value="SERINE_THREONINE-PROTEIN KINASE VIK"/>
    <property type="match status" value="1"/>
</dbReference>
<keyword evidence="3" id="KW-1185">Reference proteome</keyword>
<feature type="domain" description="Protein kinase" evidence="1">
    <location>
        <begin position="222"/>
        <end position="459"/>
    </location>
</feature>
<accession>A0ABN7UT25</accession>
<evidence type="ECO:0000313" key="2">
    <source>
        <dbReference type="EMBL" id="CAG8667492.1"/>
    </source>
</evidence>
<protein>
    <submittedName>
        <fullName evidence="2">32134_t:CDS:1</fullName>
    </submittedName>
</protein>
<dbReference type="Proteomes" id="UP000789901">
    <property type="component" value="Unassembled WGS sequence"/>
</dbReference>
<evidence type="ECO:0000259" key="1">
    <source>
        <dbReference type="PROSITE" id="PS50011"/>
    </source>
</evidence>
<feature type="non-terminal residue" evidence="2">
    <location>
        <position position="1"/>
    </location>
</feature>
<name>A0ABN7UT25_GIGMA</name>
<dbReference type="PROSITE" id="PS50011">
    <property type="entry name" value="PROTEIN_KINASE_DOM"/>
    <property type="match status" value="1"/>
</dbReference>
<organism evidence="2 3">
    <name type="scientific">Gigaspora margarita</name>
    <dbReference type="NCBI Taxonomy" id="4874"/>
    <lineage>
        <taxon>Eukaryota</taxon>
        <taxon>Fungi</taxon>
        <taxon>Fungi incertae sedis</taxon>
        <taxon>Mucoromycota</taxon>
        <taxon>Glomeromycotina</taxon>
        <taxon>Glomeromycetes</taxon>
        <taxon>Diversisporales</taxon>
        <taxon>Gigasporaceae</taxon>
        <taxon>Gigaspora</taxon>
    </lineage>
</organism>
<reference evidence="2 3" key="1">
    <citation type="submission" date="2021-06" db="EMBL/GenBank/DDBJ databases">
        <authorList>
            <person name="Kallberg Y."/>
            <person name="Tangrot J."/>
            <person name="Rosling A."/>
        </authorList>
    </citation>
    <scope>NUCLEOTIDE SEQUENCE [LARGE SCALE GENOMIC DNA]</scope>
    <source>
        <strain evidence="2 3">120-4 pot B 10/14</strain>
    </source>
</reference>
<dbReference type="EMBL" id="CAJVQB010005674">
    <property type="protein sequence ID" value="CAG8667492.1"/>
    <property type="molecule type" value="Genomic_DNA"/>
</dbReference>
<dbReference type="Pfam" id="PF07714">
    <property type="entry name" value="PK_Tyr_Ser-Thr"/>
    <property type="match status" value="1"/>
</dbReference>